<dbReference type="AlphaFoldDB" id="A0A238KL47"/>
<keyword evidence="1" id="KW-0732">Signal</keyword>
<organism evidence="2 3">
    <name type="scientific">Actibacterium lipolyticum</name>
    <dbReference type="NCBI Taxonomy" id="1524263"/>
    <lineage>
        <taxon>Bacteria</taxon>
        <taxon>Pseudomonadati</taxon>
        <taxon>Pseudomonadota</taxon>
        <taxon>Alphaproteobacteria</taxon>
        <taxon>Rhodobacterales</taxon>
        <taxon>Roseobacteraceae</taxon>
        <taxon>Actibacterium</taxon>
    </lineage>
</organism>
<dbReference type="OrthoDB" id="7658791at2"/>
<evidence type="ECO:0000256" key="1">
    <source>
        <dbReference type="SAM" id="SignalP"/>
    </source>
</evidence>
<evidence type="ECO:0008006" key="4">
    <source>
        <dbReference type="Google" id="ProtNLM"/>
    </source>
</evidence>
<dbReference type="RefSeq" id="WP_093967279.1">
    <property type="nucleotide sequence ID" value="NZ_FXYE01000002.1"/>
</dbReference>
<reference evidence="3" key="1">
    <citation type="submission" date="2017-05" db="EMBL/GenBank/DDBJ databases">
        <authorList>
            <person name="Rodrigo-Torres L."/>
            <person name="Arahal R. D."/>
            <person name="Lucena T."/>
        </authorList>
    </citation>
    <scope>NUCLEOTIDE SEQUENCE [LARGE SCALE GENOMIC DNA]</scope>
    <source>
        <strain evidence="3">CECT 8621</strain>
    </source>
</reference>
<name>A0A238KL47_9RHOB</name>
<proteinExistence type="predicted"/>
<protein>
    <recommendedName>
        <fullName evidence="4">5-aminolevulic acid synthase</fullName>
    </recommendedName>
</protein>
<feature type="chain" id="PRO_5012263439" description="5-aminolevulic acid synthase" evidence="1">
    <location>
        <begin position="20"/>
        <end position="192"/>
    </location>
</feature>
<dbReference type="EMBL" id="FXYE01000002">
    <property type="protein sequence ID" value="SMX42802.1"/>
    <property type="molecule type" value="Genomic_DNA"/>
</dbReference>
<evidence type="ECO:0000313" key="3">
    <source>
        <dbReference type="Proteomes" id="UP000202922"/>
    </source>
</evidence>
<gene>
    <name evidence="2" type="ORF">COL8621_02078</name>
</gene>
<dbReference type="Proteomes" id="UP000202922">
    <property type="component" value="Unassembled WGS sequence"/>
</dbReference>
<feature type="signal peptide" evidence="1">
    <location>
        <begin position="1"/>
        <end position="19"/>
    </location>
</feature>
<sequence length="192" mass="20052">MRAFILSSIIALSGAAAMAEPLSGKAARKLMFPTKGGVVKVIAHDFLSKNDRDLLAQVSAQQPYYGAVALSPDEGLMSEATLAAANYHDVESASRAALAGCNAARQKGSKTCVIAAEIRPKGWKPREIQLSRDATAGLRDEYKGGKGAKALAISPATGKWAYVNMDGPAAQAAVAECNEEANTDDCRVVVAD</sequence>
<keyword evidence="3" id="KW-1185">Reference proteome</keyword>
<evidence type="ECO:0000313" key="2">
    <source>
        <dbReference type="EMBL" id="SMX42802.1"/>
    </source>
</evidence>
<accession>A0A238KL47</accession>